<dbReference type="Proteomes" id="UP000316095">
    <property type="component" value="Unassembled WGS sequence"/>
</dbReference>
<dbReference type="SUPFAM" id="SSF117892">
    <property type="entry name" value="Band 7/SPFH domain"/>
    <property type="match status" value="1"/>
</dbReference>
<comment type="subcellular location">
    <subcellularLocation>
        <location evidence="1">Membrane</location>
        <topology evidence="1">Single-pass membrane protein</topology>
    </subcellularLocation>
</comment>
<feature type="domain" description="Band 7" evidence="6">
    <location>
        <begin position="174"/>
        <end position="350"/>
    </location>
</feature>
<feature type="region of interest" description="Disordered" evidence="4">
    <location>
        <begin position="501"/>
        <end position="523"/>
    </location>
</feature>
<dbReference type="AlphaFoldDB" id="A0A5C5XJB0"/>
<dbReference type="Pfam" id="PF01145">
    <property type="entry name" value="Band_7"/>
    <property type="match status" value="1"/>
</dbReference>
<dbReference type="PANTHER" id="PTHR10264">
    <property type="entry name" value="BAND 7 PROTEIN-RELATED"/>
    <property type="match status" value="1"/>
</dbReference>
<evidence type="ECO:0000256" key="2">
    <source>
        <dbReference type="ARBA" id="ARBA00008164"/>
    </source>
</evidence>
<evidence type="ECO:0000256" key="5">
    <source>
        <dbReference type="SAM" id="Phobius"/>
    </source>
</evidence>
<keyword evidence="3" id="KW-0175">Coiled coil</keyword>
<organism evidence="7 8">
    <name type="scientific">Rubinisphaera italica</name>
    <dbReference type="NCBI Taxonomy" id="2527969"/>
    <lineage>
        <taxon>Bacteria</taxon>
        <taxon>Pseudomonadati</taxon>
        <taxon>Planctomycetota</taxon>
        <taxon>Planctomycetia</taxon>
        <taxon>Planctomycetales</taxon>
        <taxon>Planctomycetaceae</taxon>
        <taxon>Rubinisphaera</taxon>
    </lineage>
</organism>
<dbReference type="InterPro" id="IPR036013">
    <property type="entry name" value="Band_7/SPFH_dom_sf"/>
</dbReference>
<protein>
    <submittedName>
        <fullName evidence="7">SPFH domain / Band 7 family protein</fullName>
    </submittedName>
</protein>
<evidence type="ECO:0000313" key="7">
    <source>
        <dbReference type="EMBL" id="TWT61862.1"/>
    </source>
</evidence>
<accession>A0A5C5XJB0</accession>
<evidence type="ECO:0000313" key="8">
    <source>
        <dbReference type="Proteomes" id="UP000316095"/>
    </source>
</evidence>
<dbReference type="Gene3D" id="3.30.479.30">
    <property type="entry name" value="Band 7 domain"/>
    <property type="match status" value="1"/>
</dbReference>
<dbReference type="RefSeq" id="WP_165441755.1">
    <property type="nucleotide sequence ID" value="NZ_SJPG01000001.1"/>
</dbReference>
<keyword evidence="5" id="KW-0472">Membrane</keyword>
<feature type="coiled-coil region" evidence="3">
    <location>
        <begin position="349"/>
        <end position="434"/>
    </location>
</feature>
<gene>
    <name evidence="7" type="ORF">Pan54_25990</name>
</gene>
<name>A0A5C5XJB0_9PLAN</name>
<sequence>MRALKALLFGSGSLVLFVIGAILFGYLALNFFRIDIPTAHMAILIKKTGDNLTNDQEVAPTAEFKGVQREYLLEGTHWRNPYNWDWKIIPQEEVSQGKMGVLVSLTGDNLGYGEFLARTDPKVELLQGGVLTKGIVPGYLNAGRYPINPYLFKMELHDPIVVPAGFRGVVTNLSGPMPEEANTLLVPPDFRGVQKETLGTETYYFNPYEKRVNLVDCRSQRFNLAEKKDMGFPSKDGFWVSLDGIVEFRIMPEHAAEVYVTYNEQDNGEKIDEEIIRKVIMPIARSFCRVEGSKNSGRDFISGETRIGFQKKFEEAMRTECQPLGIEIVVALITNISPPQQIAEPVRKRELAKQEEKQYQQQILQQTSEQNLAIEKELVKRKRELIQAEQEVVKLTTQAMREQEVAVTKANENLEVAKLKLEAAADEAEAIIARGTAEADVVGFNNEADAAGWKRAVEAFSGDGDAYARYVLNQKIAPSYQKIMANTQDSPIMKIFESFATPSSIPKPEPSSTPAPMATTPAP</sequence>
<dbReference type="GO" id="GO:0005886">
    <property type="term" value="C:plasma membrane"/>
    <property type="evidence" value="ECO:0007669"/>
    <property type="project" value="InterPro"/>
</dbReference>
<evidence type="ECO:0000256" key="1">
    <source>
        <dbReference type="ARBA" id="ARBA00004167"/>
    </source>
</evidence>
<dbReference type="SMART" id="SM00244">
    <property type="entry name" value="PHB"/>
    <property type="match status" value="1"/>
</dbReference>
<keyword evidence="5" id="KW-1133">Transmembrane helix</keyword>
<evidence type="ECO:0000259" key="6">
    <source>
        <dbReference type="SMART" id="SM00244"/>
    </source>
</evidence>
<proteinExistence type="inferred from homology"/>
<comment type="caution">
    <text evidence="7">The sequence shown here is derived from an EMBL/GenBank/DDBJ whole genome shotgun (WGS) entry which is preliminary data.</text>
</comment>
<dbReference type="InterPro" id="IPR043202">
    <property type="entry name" value="Band-7_stomatin-like"/>
</dbReference>
<dbReference type="PANTHER" id="PTHR10264:SF19">
    <property type="entry name" value="AT06885P-RELATED"/>
    <property type="match status" value="1"/>
</dbReference>
<keyword evidence="5" id="KW-0812">Transmembrane</keyword>
<keyword evidence="8" id="KW-1185">Reference proteome</keyword>
<evidence type="ECO:0000256" key="4">
    <source>
        <dbReference type="SAM" id="MobiDB-lite"/>
    </source>
</evidence>
<reference evidence="7 8" key="1">
    <citation type="submission" date="2019-02" db="EMBL/GenBank/DDBJ databases">
        <title>Deep-cultivation of Planctomycetes and their phenomic and genomic characterization uncovers novel biology.</title>
        <authorList>
            <person name="Wiegand S."/>
            <person name="Jogler M."/>
            <person name="Boedeker C."/>
            <person name="Pinto D."/>
            <person name="Vollmers J."/>
            <person name="Rivas-Marin E."/>
            <person name="Kohn T."/>
            <person name="Peeters S.H."/>
            <person name="Heuer A."/>
            <person name="Rast P."/>
            <person name="Oberbeckmann S."/>
            <person name="Bunk B."/>
            <person name="Jeske O."/>
            <person name="Meyerdierks A."/>
            <person name="Storesund J.E."/>
            <person name="Kallscheuer N."/>
            <person name="Luecker S."/>
            <person name="Lage O.M."/>
            <person name="Pohl T."/>
            <person name="Merkel B.J."/>
            <person name="Hornburger P."/>
            <person name="Mueller R.-W."/>
            <person name="Bruemmer F."/>
            <person name="Labrenz M."/>
            <person name="Spormann A.M."/>
            <person name="Op Den Camp H."/>
            <person name="Overmann J."/>
            <person name="Amann R."/>
            <person name="Jetten M.S.M."/>
            <person name="Mascher T."/>
            <person name="Medema M.H."/>
            <person name="Devos D.P."/>
            <person name="Kaster A.-K."/>
            <person name="Ovreas L."/>
            <person name="Rohde M."/>
            <person name="Galperin M.Y."/>
            <person name="Jogler C."/>
        </authorList>
    </citation>
    <scope>NUCLEOTIDE SEQUENCE [LARGE SCALE GENOMIC DNA]</scope>
    <source>
        <strain evidence="7 8">Pan54</strain>
    </source>
</reference>
<dbReference type="InterPro" id="IPR001107">
    <property type="entry name" value="Band_7"/>
</dbReference>
<feature type="compositionally biased region" description="Low complexity" evidence="4">
    <location>
        <begin position="514"/>
        <end position="523"/>
    </location>
</feature>
<comment type="similarity">
    <text evidence="2">Belongs to the band 7/mec-2 family.</text>
</comment>
<dbReference type="EMBL" id="SJPG01000001">
    <property type="protein sequence ID" value="TWT61862.1"/>
    <property type="molecule type" value="Genomic_DNA"/>
</dbReference>
<feature type="transmembrane region" description="Helical" evidence="5">
    <location>
        <begin position="7"/>
        <end position="29"/>
    </location>
</feature>
<evidence type="ECO:0000256" key="3">
    <source>
        <dbReference type="SAM" id="Coils"/>
    </source>
</evidence>